<organism evidence="2 3">
    <name type="scientific">Ruminiclostridium papyrosolvens C7</name>
    <dbReference type="NCBI Taxonomy" id="1330534"/>
    <lineage>
        <taxon>Bacteria</taxon>
        <taxon>Bacillati</taxon>
        <taxon>Bacillota</taxon>
        <taxon>Clostridia</taxon>
        <taxon>Eubacteriales</taxon>
        <taxon>Oscillospiraceae</taxon>
        <taxon>Ruminiclostridium</taxon>
    </lineage>
</organism>
<dbReference type="SUPFAM" id="SSF53041">
    <property type="entry name" value="Resolvase-like"/>
    <property type="match status" value="1"/>
</dbReference>
<dbReference type="OrthoDB" id="1839742at2"/>
<evidence type="ECO:0000259" key="1">
    <source>
        <dbReference type="Pfam" id="PF00239"/>
    </source>
</evidence>
<dbReference type="Proteomes" id="UP000016860">
    <property type="component" value="Unassembled WGS sequence"/>
</dbReference>
<dbReference type="InterPro" id="IPR036162">
    <property type="entry name" value="Resolvase-like_N_sf"/>
</dbReference>
<reference evidence="2 3" key="1">
    <citation type="journal article" date="2013" name="Genome Announc.">
        <title>Draft Genome Sequence of the Cellulolytic Bacterium Clostridium papyrosolvens C7 (ATCC 700395).</title>
        <authorList>
            <person name="Zepeda V."/>
            <person name="Dassa B."/>
            <person name="Borovok I."/>
            <person name="Lamed R."/>
            <person name="Bayer E.A."/>
            <person name="Cate J.H."/>
        </authorList>
    </citation>
    <scope>NUCLEOTIDE SEQUENCE [LARGE SCALE GENOMIC DNA]</scope>
    <source>
        <strain evidence="2 3">C7</strain>
    </source>
</reference>
<feature type="domain" description="Resolvase/invertase-type recombinase catalytic" evidence="1">
    <location>
        <begin position="25"/>
        <end position="84"/>
    </location>
</feature>
<sequence>MKKVTVIEASNKENEAADNRKIRVCAYCRVSSMHKEQQNSFEAQVSHYTKYIQSNSLWEFAGIYSDEGISGTKKEIRPEFMRLIFGCCEHPIKNPNTSKKSKARLICCRSDK</sequence>
<dbReference type="PATRIC" id="fig|1330534.3.peg.4033"/>
<dbReference type="STRING" id="1330534.L323_20325"/>
<name>U4QXF1_9FIRM</name>
<dbReference type="GO" id="GO:0003677">
    <property type="term" value="F:DNA binding"/>
    <property type="evidence" value="ECO:0007669"/>
    <property type="project" value="InterPro"/>
</dbReference>
<dbReference type="RefSeq" id="WP_020817405.1">
    <property type="nucleotide sequence ID" value="NZ_ATAY01000103.1"/>
</dbReference>
<comment type="caution">
    <text evidence="2">The sequence shown here is derived from an EMBL/GenBank/DDBJ whole genome shotgun (WGS) entry which is preliminary data.</text>
</comment>
<protein>
    <recommendedName>
        <fullName evidence="1">Resolvase/invertase-type recombinase catalytic domain-containing protein</fullName>
    </recommendedName>
</protein>
<evidence type="ECO:0000313" key="2">
    <source>
        <dbReference type="EMBL" id="EPR07487.1"/>
    </source>
</evidence>
<gene>
    <name evidence="2" type="ORF">L323_20325</name>
</gene>
<proteinExistence type="predicted"/>
<dbReference type="Gene3D" id="3.40.50.1390">
    <property type="entry name" value="Resolvase, N-terminal catalytic domain"/>
    <property type="match status" value="1"/>
</dbReference>
<dbReference type="CDD" id="cd00338">
    <property type="entry name" value="Ser_Recombinase"/>
    <property type="match status" value="1"/>
</dbReference>
<evidence type="ECO:0000313" key="3">
    <source>
        <dbReference type="Proteomes" id="UP000016860"/>
    </source>
</evidence>
<dbReference type="EMBL" id="ATAY01000103">
    <property type="protein sequence ID" value="EPR07487.1"/>
    <property type="molecule type" value="Genomic_DNA"/>
</dbReference>
<dbReference type="AlphaFoldDB" id="U4QXF1"/>
<dbReference type="GO" id="GO:0000150">
    <property type="term" value="F:DNA strand exchange activity"/>
    <property type="evidence" value="ECO:0007669"/>
    <property type="project" value="InterPro"/>
</dbReference>
<accession>U4QXF1</accession>
<dbReference type="Pfam" id="PF00239">
    <property type="entry name" value="Resolvase"/>
    <property type="match status" value="1"/>
</dbReference>
<dbReference type="InterPro" id="IPR006119">
    <property type="entry name" value="Resolv_N"/>
</dbReference>